<sequence>MPIAPTITGTGGGFRNRLDLEEGNKTDDDKIMAEWGKRGTMFWSLHAGTSTIDTLLSSEEGFTLEQLLDEDDLLQECKSQNTKLLDYLTESATAARLIDYVIEMPAEDDSEARRFKYPYVASEVLSCDVNSIHEVLLADSSRLVEKLLSILQQSPPLPPVLIGYAAKVLIALYKCSPESFAASFSALWEGAAAADSGSQLALPRLTERLMAHLGSDAVLQMLTVLCVGEPVMAEPGMAQQLQPPAAAWIPHEVLVPALFEQLAAPNPEAAQNASALLTTLLEASPALPACFCEPELEARERCETLLKMCLGAAGHPNGGGGGLNLPALDVLVRLLVRCREIGASSPSCADHLLRGVAESVDAFFVAIATPAQLPERISRFLPEKGARAMPRPQAVTRCKLLALFEEALRREEPETLIALCQLGFFHVVLDLLLLPHHCNALHMRTAALIDVVLSDRSAESAESAATREQVLHSLLVEAQLPQRLMECATASSEMAVRPSGHAYVMVLLRALLEAAAREQSISSALEAVEGWDEFVGPSGLLASWENVQSKPLGGKMPQRASDEDSDGDEYDGSRELERALQLQAQLRAQQENSSSGEDSGSDGAGPVLQDGSGGGASAQWDASFDDDEFDTEPLPAQPLGAGGGTASFADFGASAPAAPAADFAASDFAAFDDAAEAPAKSDASPPDFAAFDDAPAEAPAAEAPASDFAAFDVADVSAKSDAPASDFAAFGDEDAPAAFAADFGGAPEPTPGESSAENAAAAPDPVADGLGESSAAPLTG</sequence>
<dbReference type="GeneID" id="17281284"/>
<evidence type="ECO:0000256" key="1">
    <source>
        <dbReference type="ARBA" id="ARBA00006180"/>
    </source>
</evidence>
<dbReference type="RefSeq" id="XP_005788442.1">
    <property type="nucleotide sequence ID" value="XM_005788385.1"/>
</dbReference>
<dbReference type="AlphaFoldDB" id="A0A0D3KJS8"/>
<dbReference type="STRING" id="2903.R1FRQ3"/>
<reference evidence="4" key="2">
    <citation type="submission" date="2024-10" db="UniProtKB">
        <authorList>
            <consortium name="EnsemblProtists"/>
        </authorList>
    </citation>
    <scope>IDENTIFICATION</scope>
</reference>
<dbReference type="KEGG" id="ehx:EMIHUDRAFT_466885"/>
<name>A0A0D3KJS8_EMIH1</name>
<evidence type="ECO:0000313" key="5">
    <source>
        <dbReference type="Proteomes" id="UP000013827"/>
    </source>
</evidence>
<evidence type="ECO:0000313" key="4">
    <source>
        <dbReference type="EnsemblProtists" id="EOD36013"/>
    </source>
</evidence>
<dbReference type="eggNOG" id="KOG2073">
    <property type="taxonomic scope" value="Eukaryota"/>
</dbReference>
<keyword evidence="5" id="KW-1185">Reference proteome</keyword>
<evidence type="ECO:0000256" key="3">
    <source>
        <dbReference type="SAM" id="MobiDB-lite"/>
    </source>
</evidence>
<dbReference type="RefSeq" id="XP_005790765.1">
    <property type="nucleotide sequence ID" value="XM_005790708.1"/>
</dbReference>
<feature type="region of interest" description="Disordered" evidence="3">
    <location>
        <begin position="585"/>
        <end position="652"/>
    </location>
</feature>
<keyword evidence="2" id="KW-0131">Cell cycle</keyword>
<feature type="compositionally biased region" description="Low complexity" evidence="3">
    <location>
        <begin position="738"/>
        <end position="769"/>
    </location>
</feature>
<dbReference type="EnsemblProtists" id="EOD36013">
    <property type="protein sequence ID" value="EOD36013"/>
    <property type="gene ID" value="EMIHUDRAFT_467270"/>
</dbReference>
<reference evidence="5" key="1">
    <citation type="journal article" date="2013" name="Nature">
        <title>Pan genome of the phytoplankton Emiliania underpins its global distribution.</title>
        <authorList>
            <person name="Read B.A."/>
            <person name="Kegel J."/>
            <person name="Klute M.J."/>
            <person name="Kuo A."/>
            <person name="Lefebvre S.C."/>
            <person name="Maumus F."/>
            <person name="Mayer C."/>
            <person name="Miller J."/>
            <person name="Monier A."/>
            <person name="Salamov A."/>
            <person name="Young J."/>
            <person name="Aguilar M."/>
            <person name="Claverie J.M."/>
            <person name="Frickenhaus S."/>
            <person name="Gonzalez K."/>
            <person name="Herman E.K."/>
            <person name="Lin Y.C."/>
            <person name="Napier J."/>
            <person name="Ogata H."/>
            <person name="Sarno A.F."/>
            <person name="Shmutz J."/>
            <person name="Schroeder D."/>
            <person name="de Vargas C."/>
            <person name="Verret F."/>
            <person name="von Dassow P."/>
            <person name="Valentin K."/>
            <person name="Van de Peer Y."/>
            <person name="Wheeler G."/>
            <person name="Dacks J.B."/>
            <person name="Delwiche C.F."/>
            <person name="Dyhrman S.T."/>
            <person name="Glockner G."/>
            <person name="John U."/>
            <person name="Richards T."/>
            <person name="Worden A.Z."/>
            <person name="Zhang X."/>
            <person name="Grigoriev I.V."/>
            <person name="Allen A.E."/>
            <person name="Bidle K."/>
            <person name="Borodovsky M."/>
            <person name="Bowler C."/>
            <person name="Brownlee C."/>
            <person name="Cock J.M."/>
            <person name="Elias M."/>
            <person name="Gladyshev V.N."/>
            <person name="Groth M."/>
            <person name="Guda C."/>
            <person name="Hadaegh A."/>
            <person name="Iglesias-Rodriguez M.D."/>
            <person name="Jenkins J."/>
            <person name="Jones B.M."/>
            <person name="Lawson T."/>
            <person name="Leese F."/>
            <person name="Lindquist E."/>
            <person name="Lobanov A."/>
            <person name="Lomsadze A."/>
            <person name="Malik S.B."/>
            <person name="Marsh M.E."/>
            <person name="Mackinder L."/>
            <person name="Mock T."/>
            <person name="Mueller-Roeber B."/>
            <person name="Pagarete A."/>
            <person name="Parker M."/>
            <person name="Probert I."/>
            <person name="Quesneville H."/>
            <person name="Raines C."/>
            <person name="Rensing S.A."/>
            <person name="Riano-Pachon D.M."/>
            <person name="Richier S."/>
            <person name="Rokitta S."/>
            <person name="Shiraiwa Y."/>
            <person name="Soanes D.M."/>
            <person name="van der Giezen M."/>
            <person name="Wahlund T.M."/>
            <person name="Williams B."/>
            <person name="Wilson W."/>
            <person name="Wolfe G."/>
            <person name="Wurch L.L."/>
        </authorList>
    </citation>
    <scope>NUCLEOTIDE SEQUENCE</scope>
</reference>
<dbReference type="PaxDb" id="2903-EOD36013"/>
<dbReference type="InterPro" id="IPR007587">
    <property type="entry name" value="SAPS"/>
</dbReference>
<dbReference type="HOGENOM" id="CLU_359205_0_0_1"/>
<dbReference type="EnsemblProtists" id="EOD38336">
    <property type="protein sequence ID" value="EOD38336"/>
    <property type="gene ID" value="EMIHUDRAFT_466885"/>
</dbReference>
<proteinExistence type="inferred from homology"/>
<feature type="region of interest" description="Disordered" evidence="3">
    <location>
        <begin position="549"/>
        <end position="572"/>
    </location>
</feature>
<dbReference type="GO" id="GO:0019888">
    <property type="term" value="F:protein phosphatase regulator activity"/>
    <property type="evidence" value="ECO:0007669"/>
    <property type="project" value="TreeGrafter"/>
</dbReference>
<dbReference type="GO" id="GO:0019903">
    <property type="term" value="F:protein phosphatase binding"/>
    <property type="evidence" value="ECO:0007669"/>
    <property type="project" value="InterPro"/>
</dbReference>
<dbReference type="KEGG" id="ehx:EMIHUDRAFT_467270"/>
<dbReference type="PANTHER" id="PTHR12634">
    <property type="entry name" value="SIT4 YEAST -ASSOCIATING PROTEIN-RELATED"/>
    <property type="match status" value="1"/>
</dbReference>
<protein>
    <submittedName>
        <fullName evidence="4">Uncharacterized protein</fullName>
    </submittedName>
</protein>
<comment type="similarity">
    <text evidence="1">Belongs to the SAPS family.</text>
</comment>
<organism evidence="4 5">
    <name type="scientific">Emiliania huxleyi (strain CCMP1516)</name>
    <dbReference type="NCBI Taxonomy" id="280463"/>
    <lineage>
        <taxon>Eukaryota</taxon>
        <taxon>Haptista</taxon>
        <taxon>Haptophyta</taxon>
        <taxon>Prymnesiophyceae</taxon>
        <taxon>Isochrysidales</taxon>
        <taxon>Noelaerhabdaceae</taxon>
        <taxon>Emiliania</taxon>
    </lineage>
</organism>
<dbReference type="Proteomes" id="UP000013827">
    <property type="component" value="Unassembled WGS sequence"/>
</dbReference>
<dbReference type="PANTHER" id="PTHR12634:SF8">
    <property type="entry name" value="FIERY MOUNTAIN, ISOFORM D"/>
    <property type="match status" value="1"/>
</dbReference>
<accession>A0A0D3KJS8</accession>
<dbReference type="GeneID" id="17283606"/>
<feature type="region of interest" description="Disordered" evidence="3">
    <location>
        <begin position="674"/>
        <end position="704"/>
    </location>
</feature>
<feature type="region of interest" description="Disordered" evidence="3">
    <location>
        <begin position="1"/>
        <end position="21"/>
    </location>
</feature>
<feature type="compositionally biased region" description="Low complexity" evidence="3">
    <location>
        <begin position="585"/>
        <end position="598"/>
    </location>
</feature>
<evidence type="ECO:0000256" key="2">
    <source>
        <dbReference type="ARBA" id="ARBA00023306"/>
    </source>
</evidence>
<feature type="region of interest" description="Disordered" evidence="3">
    <location>
        <begin position="738"/>
        <end position="780"/>
    </location>
</feature>